<evidence type="ECO:0000256" key="9">
    <source>
        <dbReference type="SAM" id="MobiDB-lite"/>
    </source>
</evidence>
<comment type="subcellular location">
    <subcellularLocation>
        <location evidence="1">Nucleus</location>
    </subcellularLocation>
</comment>
<evidence type="ECO:0000256" key="8">
    <source>
        <dbReference type="ARBA" id="ARBA00023242"/>
    </source>
</evidence>
<dbReference type="PRINTS" id="PR00367">
    <property type="entry name" value="ETHRSPELEMNT"/>
</dbReference>
<dbReference type="GO" id="GO:0003677">
    <property type="term" value="F:DNA binding"/>
    <property type="evidence" value="ECO:0007669"/>
    <property type="project" value="UniProtKB-KW"/>
</dbReference>
<keyword evidence="3" id="KW-0611">Plant defense</keyword>
<dbReference type="GO" id="GO:0003700">
    <property type="term" value="F:DNA-binding transcription factor activity"/>
    <property type="evidence" value="ECO:0007669"/>
    <property type="project" value="InterPro"/>
</dbReference>
<sequence>MHIKSRATSQAILTRPFNKKLAMKEKINGGLKGGNVKTTNGVNNKDVHYRGVRKRPWGRYAAEVRDPGKKSRVWLGTFDTAEEAAKAYDAAAREFRGPKAKTNFPLPSDNQSSGDSGIPTESSSGENDVHAPPEFDLTRRRDTVIKGGNNGIDYTEVGFDRNGVDAPLLLDLTRRFGTGGEGSDNGGGSVDVGLLRIGFPIFHAVAAPPSNSSSTAESSSGETVAHAPHAPHAPLELHITRRLDTGGDGGYNGGRSAEIEFERNGFPIFHHQLAKADPLSNKSSSAESSSGETGVHAPLELNLTSRLGTVGEEGEHVRNGFSIFHQQPTMAVLPNGQPILLFDSSNFVRTGLVNRPQPYRFEPVAAQFNGVTGRVVHSESNSSSIVNEKYYGESVATSKKLNLDLNLAPPMEA</sequence>
<evidence type="ECO:0000256" key="5">
    <source>
        <dbReference type="ARBA" id="ARBA00023125"/>
    </source>
</evidence>
<reference evidence="12" key="1">
    <citation type="journal article" date="2023" name="Proc. Natl. Acad. Sci. U.S.A.">
        <title>Genomic and structural basis for evolution of tropane alkaloid biosynthesis.</title>
        <authorList>
            <person name="Wanga Y.-J."/>
            <person name="Taina T."/>
            <person name="Yua J.-Y."/>
            <person name="Lia J."/>
            <person name="Xua B."/>
            <person name="Chenc J."/>
            <person name="D'Auriad J.C."/>
            <person name="Huanga J.-P."/>
            <person name="Huanga S.-X."/>
        </authorList>
    </citation>
    <scope>NUCLEOTIDE SEQUENCE [LARGE SCALE GENOMIC DNA]</scope>
    <source>
        <strain evidence="12">cv. KIB-2019</strain>
    </source>
</reference>
<evidence type="ECO:0000256" key="4">
    <source>
        <dbReference type="ARBA" id="ARBA00023015"/>
    </source>
</evidence>
<dbReference type="SUPFAM" id="SSF54171">
    <property type="entry name" value="DNA-binding domain"/>
    <property type="match status" value="1"/>
</dbReference>
<keyword evidence="4" id="KW-0805">Transcription regulation</keyword>
<dbReference type="CDD" id="cd00018">
    <property type="entry name" value="AP2"/>
    <property type="match status" value="1"/>
</dbReference>
<dbReference type="PANTHER" id="PTHR31677:SF212">
    <property type="entry name" value="ETHYLENE-RESPONSIVE TRANSCRIPTION FACTOR 8"/>
    <property type="match status" value="1"/>
</dbReference>
<feature type="compositionally biased region" description="Basic and acidic residues" evidence="9">
    <location>
        <begin position="127"/>
        <end position="144"/>
    </location>
</feature>
<dbReference type="FunFam" id="3.30.730.10:FF:000001">
    <property type="entry name" value="Ethylene-responsive transcription factor 2"/>
    <property type="match status" value="1"/>
</dbReference>
<dbReference type="InterPro" id="IPR016177">
    <property type="entry name" value="DNA-bd_dom_sf"/>
</dbReference>
<dbReference type="Gene3D" id="3.30.730.10">
    <property type="entry name" value="AP2/ERF domain"/>
    <property type="match status" value="1"/>
</dbReference>
<keyword evidence="6" id="KW-0010">Activator</keyword>
<feature type="compositionally biased region" description="Polar residues" evidence="9">
    <location>
        <begin position="108"/>
        <end position="126"/>
    </location>
</feature>
<dbReference type="InterPro" id="IPR001471">
    <property type="entry name" value="AP2/ERF_dom"/>
</dbReference>
<dbReference type="Pfam" id="PF00847">
    <property type="entry name" value="AP2"/>
    <property type="match status" value="1"/>
</dbReference>
<dbReference type="OrthoDB" id="1931494at2759"/>
<evidence type="ECO:0000256" key="1">
    <source>
        <dbReference type="ARBA" id="ARBA00004123"/>
    </source>
</evidence>
<accession>A0A9Q1MJZ3</accession>
<dbReference type="EMBL" id="JAJAGQ010000006">
    <property type="protein sequence ID" value="KAJ8561109.1"/>
    <property type="molecule type" value="Genomic_DNA"/>
</dbReference>
<dbReference type="SMART" id="SM00380">
    <property type="entry name" value="AP2"/>
    <property type="match status" value="1"/>
</dbReference>
<proteinExistence type="predicted"/>
<feature type="domain" description="AP2/ERF" evidence="10">
    <location>
        <begin position="48"/>
        <end position="105"/>
    </location>
</feature>
<protein>
    <recommendedName>
        <fullName evidence="10">AP2/ERF domain-containing protein</fullName>
    </recommendedName>
</protein>
<dbReference type="AlphaFoldDB" id="A0A9Q1MJZ3"/>
<keyword evidence="5" id="KW-0238">DNA-binding</keyword>
<evidence type="ECO:0000256" key="7">
    <source>
        <dbReference type="ARBA" id="ARBA00023163"/>
    </source>
</evidence>
<evidence type="ECO:0000313" key="11">
    <source>
        <dbReference type="EMBL" id="KAJ8561109.1"/>
    </source>
</evidence>
<dbReference type="InterPro" id="IPR036955">
    <property type="entry name" value="AP2/ERF_dom_sf"/>
</dbReference>
<evidence type="ECO:0000256" key="6">
    <source>
        <dbReference type="ARBA" id="ARBA00023159"/>
    </source>
</evidence>
<feature type="region of interest" description="Disordered" evidence="9">
    <location>
        <begin position="98"/>
        <end position="149"/>
    </location>
</feature>
<evidence type="ECO:0000256" key="2">
    <source>
        <dbReference type="ARBA" id="ARBA00022745"/>
    </source>
</evidence>
<evidence type="ECO:0000256" key="3">
    <source>
        <dbReference type="ARBA" id="ARBA00022821"/>
    </source>
</evidence>
<evidence type="ECO:0000259" key="10">
    <source>
        <dbReference type="PROSITE" id="PS51032"/>
    </source>
</evidence>
<evidence type="ECO:0000313" key="12">
    <source>
        <dbReference type="Proteomes" id="UP001152561"/>
    </source>
</evidence>
<dbReference type="Proteomes" id="UP001152561">
    <property type="component" value="Unassembled WGS sequence"/>
</dbReference>
<keyword evidence="12" id="KW-1185">Reference proteome</keyword>
<dbReference type="GO" id="GO:0006952">
    <property type="term" value="P:defense response"/>
    <property type="evidence" value="ECO:0007669"/>
    <property type="project" value="UniProtKB-KW"/>
</dbReference>
<dbReference type="PANTHER" id="PTHR31677">
    <property type="entry name" value="AP2 DOMAIN CLASS TRANSCRIPTION FACTOR"/>
    <property type="match status" value="1"/>
</dbReference>
<dbReference type="PROSITE" id="PS51032">
    <property type="entry name" value="AP2_ERF"/>
    <property type="match status" value="1"/>
</dbReference>
<dbReference type="GO" id="GO:0005634">
    <property type="term" value="C:nucleus"/>
    <property type="evidence" value="ECO:0007669"/>
    <property type="project" value="UniProtKB-SubCell"/>
</dbReference>
<feature type="compositionally biased region" description="Low complexity" evidence="9">
    <location>
        <begin position="208"/>
        <end position="234"/>
    </location>
</feature>
<dbReference type="GO" id="GO:0009873">
    <property type="term" value="P:ethylene-activated signaling pathway"/>
    <property type="evidence" value="ECO:0007669"/>
    <property type="project" value="UniProtKB-KW"/>
</dbReference>
<gene>
    <name evidence="11" type="ORF">K7X08_027299</name>
</gene>
<keyword evidence="2" id="KW-0936">Ethylene signaling pathway</keyword>
<organism evidence="11 12">
    <name type="scientific">Anisodus acutangulus</name>
    <dbReference type="NCBI Taxonomy" id="402998"/>
    <lineage>
        <taxon>Eukaryota</taxon>
        <taxon>Viridiplantae</taxon>
        <taxon>Streptophyta</taxon>
        <taxon>Embryophyta</taxon>
        <taxon>Tracheophyta</taxon>
        <taxon>Spermatophyta</taxon>
        <taxon>Magnoliopsida</taxon>
        <taxon>eudicotyledons</taxon>
        <taxon>Gunneridae</taxon>
        <taxon>Pentapetalae</taxon>
        <taxon>asterids</taxon>
        <taxon>lamiids</taxon>
        <taxon>Solanales</taxon>
        <taxon>Solanaceae</taxon>
        <taxon>Solanoideae</taxon>
        <taxon>Hyoscyameae</taxon>
        <taxon>Anisodus</taxon>
    </lineage>
</organism>
<name>A0A9Q1MJZ3_9SOLA</name>
<feature type="region of interest" description="Disordered" evidence="9">
    <location>
        <begin position="208"/>
        <end position="237"/>
    </location>
</feature>
<comment type="caution">
    <text evidence="11">The sequence shown here is derived from an EMBL/GenBank/DDBJ whole genome shotgun (WGS) entry which is preliminary data.</text>
</comment>
<keyword evidence="8" id="KW-0539">Nucleus</keyword>
<keyword evidence="7" id="KW-0804">Transcription</keyword>